<keyword evidence="4" id="KW-1185">Reference proteome</keyword>
<dbReference type="Proteomes" id="UP001497480">
    <property type="component" value="Unassembled WGS sequence"/>
</dbReference>
<evidence type="ECO:0000313" key="4">
    <source>
        <dbReference type="Proteomes" id="UP001497480"/>
    </source>
</evidence>
<evidence type="ECO:0000256" key="2">
    <source>
        <dbReference type="SAM" id="SignalP"/>
    </source>
</evidence>
<feature type="signal peptide" evidence="2">
    <location>
        <begin position="1"/>
        <end position="19"/>
    </location>
</feature>
<feature type="chain" id="PRO_5043550492" evidence="2">
    <location>
        <begin position="20"/>
        <end position="173"/>
    </location>
</feature>
<dbReference type="EMBL" id="CAXHTB010000026">
    <property type="protein sequence ID" value="CAL0334729.1"/>
    <property type="molecule type" value="Genomic_DNA"/>
</dbReference>
<sequence length="173" mass="19424">MRNIISSFISFFLPFGVFDVICIVHPNGRIEEISDSINASDIIKAYPNHVLLKSSSSSSALYGGVAVALNIVVVPPDAELHHGNIYFLKPLPSRPSNKDHTQMKKKKEHRRNNSHNNSGEITTFVAKLSFSSDRYLIDIISEKELSTLKDRVRGCVYVRKPYLESISESPCDF</sequence>
<accession>A0AAV1YLB7</accession>
<organism evidence="3 4">
    <name type="scientific">Lupinus luteus</name>
    <name type="common">European yellow lupine</name>
    <dbReference type="NCBI Taxonomy" id="3873"/>
    <lineage>
        <taxon>Eukaryota</taxon>
        <taxon>Viridiplantae</taxon>
        <taxon>Streptophyta</taxon>
        <taxon>Embryophyta</taxon>
        <taxon>Tracheophyta</taxon>
        <taxon>Spermatophyta</taxon>
        <taxon>Magnoliopsida</taxon>
        <taxon>eudicotyledons</taxon>
        <taxon>Gunneridae</taxon>
        <taxon>Pentapetalae</taxon>
        <taxon>rosids</taxon>
        <taxon>fabids</taxon>
        <taxon>Fabales</taxon>
        <taxon>Fabaceae</taxon>
        <taxon>Papilionoideae</taxon>
        <taxon>50 kb inversion clade</taxon>
        <taxon>genistoids sensu lato</taxon>
        <taxon>core genistoids</taxon>
        <taxon>Genisteae</taxon>
        <taxon>Lupinus</taxon>
    </lineage>
</organism>
<feature type="compositionally biased region" description="Basic residues" evidence="1">
    <location>
        <begin position="103"/>
        <end position="113"/>
    </location>
</feature>
<feature type="region of interest" description="Disordered" evidence="1">
    <location>
        <begin position="92"/>
        <end position="118"/>
    </location>
</feature>
<evidence type="ECO:0000313" key="3">
    <source>
        <dbReference type="EMBL" id="CAL0334729.1"/>
    </source>
</evidence>
<reference evidence="3 4" key="1">
    <citation type="submission" date="2024-03" db="EMBL/GenBank/DDBJ databases">
        <authorList>
            <person name="Martinez-Hernandez J."/>
        </authorList>
    </citation>
    <scope>NUCLEOTIDE SEQUENCE [LARGE SCALE GENOMIC DNA]</scope>
</reference>
<proteinExistence type="predicted"/>
<dbReference type="AlphaFoldDB" id="A0AAV1YLB7"/>
<evidence type="ECO:0000256" key="1">
    <source>
        <dbReference type="SAM" id="MobiDB-lite"/>
    </source>
</evidence>
<protein>
    <submittedName>
        <fullName evidence="3">Uncharacterized protein</fullName>
    </submittedName>
</protein>
<dbReference type="PANTHER" id="PTHR33052">
    <property type="entry name" value="DUF4228 DOMAIN PROTEIN-RELATED"/>
    <property type="match status" value="1"/>
</dbReference>
<name>A0AAV1YLB7_LUPLU</name>
<comment type="caution">
    <text evidence="3">The sequence shown here is derived from an EMBL/GenBank/DDBJ whole genome shotgun (WGS) entry which is preliminary data.</text>
</comment>
<dbReference type="InterPro" id="IPR025322">
    <property type="entry name" value="PADRE_dom"/>
</dbReference>
<gene>
    <name evidence="3" type="ORF">LLUT_LOCUS35789</name>
</gene>
<keyword evidence="2" id="KW-0732">Signal</keyword>
<dbReference type="Pfam" id="PF14009">
    <property type="entry name" value="PADRE"/>
    <property type="match status" value="1"/>
</dbReference>